<reference evidence="3" key="1">
    <citation type="submission" date="2016-03" db="EMBL/GenBank/DDBJ databases">
        <authorList>
            <person name="Guldener U."/>
        </authorList>
    </citation>
    <scope>NUCLEOTIDE SEQUENCE [LARGE SCALE GENOMIC DNA]</scope>
    <source>
        <strain evidence="3">04CH-RAC-A.6.1</strain>
    </source>
</reference>
<dbReference type="EMBL" id="FJUX01000008">
    <property type="protein sequence ID" value="CZS91407.1"/>
    <property type="molecule type" value="Genomic_DNA"/>
</dbReference>
<gene>
    <name evidence="2" type="ORF">RAG0_02041</name>
</gene>
<feature type="chain" id="PRO_5009445541" evidence="1">
    <location>
        <begin position="17"/>
        <end position="48"/>
    </location>
</feature>
<protein>
    <submittedName>
        <fullName evidence="2">Uncharacterized protein</fullName>
    </submittedName>
</protein>
<evidence type="ECO:0000313" key="3">
    <source>
        <dbReference type="Proteomes" id="UP000178912"/>
    </source>
</evidence>
<organism evidence="2 3">
    <name type="scientific">Rhynchosporium agropyri</name>
    <dbReference type="NCBI Taxonomy" id="914238"/>
    <lineage>
        <taxon>Eukaryota</taxon>
        <taxon>Fungi</taxon>
        <taxon>Dikarya</taxon>
        <taxon>Ascomycota</taxon>
        <taxon>Pezizomycotina</taxon>
        <taxon>Leotiomycetes</taxon>
        <taxon>Helotiales</taxon>
        <taxon>Ploettnerulaceae</taxon>
        <taxon>Rhynchosporium</taxon>
    </lineage>
</organism>
<sequence>MITNRILLVVANLSLASSTLKLEVYTLKGLGLRYKFLVRFLEVVINRP</sequence>
<keyword evidence="1" id="KW-0732">Signal</keyword>
<dbReference type="AlphaFoldDB" id="A0A1E1JZV3"/>
<name>A0A1E1JZV3_9HELO</name>
<dbReference type="Proteomes" id="UP000178912">
    <property type="component" value="Unassembled WGS sequence"/>
</dbReference>
<keyword evidence="3" id="KW-1185">Reference proteome</keyword>
<evidence type="ECO:0000256" key="1">
    <source>
        <dbReference type="SAM" id="SignalP"/>
    </source>
</evidence>
<evidence type="ECO:0000313" key="2">
    <source>
        <dbReference type="EMBL" id="CZS91407.1"/>
    </source>
</evidence>
<feature type="signal peptide" evidence="1">
    <location>
        <begin position="1"/>
        <end position="16"/>
    </location>
</feature>
<proteinExistence type="predicted"/>
<accession>A0A1E1JZV3</accession>